<dbReference type="GO" id="GO:0005525">
    <property type="term" value="F:GTP binding"/>
    <property type="evidence" value="ECO:0007669"/>
    <property type="project" value="UniProtKB-KW"/>
</dbReference>
<reference evidence="9 10" key="1">
    <citation type="submission" date="2015-11" db="EMBL/GenBank/DDBJ databases">
        <authorList>
            <person name="Zhang Y."/>
            <person name="Guo Z."/>
        </authorList>
    </citation>
    <scope>NUCLEOTIDE SEQUENCE [LARGE SCALE GENOMIC DNA]</scope>
    <source>
        <strain evidence="9 10">YFY001</strain>
    </source>
</reference>
<dbReference type="EMBL" id="CP013290">
    <property type="protein sequence ID" value="APH02402.1"/>
    <property type="molecule type" value="Genomic_DNA"/>
</dbReference>
<dbReference type="Gene3D" id="3.30.1330.100">
    <property type="entry name" value="CofE-like"/>
    <property type="match status" value="2"/>
</dbReference>
<evidence type="ECO:0000313" key="10">
    <source>
        <dbReference type="Proteomes" id="UP000182938"/>
    </source>
</evidence>
<keyword evidence="6" id="KW-0342">GTP-binding</keyword>
<evidence type="ECO:0000256" key="2">
    <source>
        <dbReference type="ARBA" id="ARBA00022723"/>
    </source>
</evidence>
<accession>A0A1L3MJ90</accession>
<evidence type="ECO:0000256" key="3">
    <source>
        <dbReference type="ARBA" id="ARBA00022741"/>
    </source>
</evidence>
<dbReference type="AlphaFoldDB" id="A0A1L3MJ90"/>
<evidence type="ECO:0000256" key="4">
    <source>
        <dbReference type="ARBA" id="ARBA00022842"/>
    </source>
</evidence>
<keyword evidence="2" id="KW-0479">Metal-binding</keyword>
<keyword evidence="10" id="KW-1185">Reference proteome</keyword>
<evidence type="ECO:0000256" key="1">
    <source>
        <dbReference type="ARBA" id="ARBA00022598"/>
    </source>
</evidence>
<dbReference type="Proteomes" id="UP000182938">
    <property type="component" value="Chromosome"/>
</dbReference>
<dbReference type="RefSeq" id="WP_072625549.1">
    <property type="nucleotide sequence ID" value="NZ_CP013290.1"/>
</dbReference>
<evidence type="ECO:0000256" key="5">
    <source>
        <dbReference type="ARBA" id="ARBA00022958"/>
    </source>
</evidence>
<protein>
    <submittedName>
        <fullName evidence="9">F420-dependent oxidoreductase</fullName>
    </submittedName>
</protein>
<evidence type="ECO:0000256" key="7">
    <source>
        <dbReference type="ARBA" id="ARBA00023211"/>
    </source>
</evidence>
<evidence type="ECO:0000256" key="6">
    <source>
        <dbReference type="ARBA" id="ARBA00023134"/>
    </source>
</evidence>
<keyword evidence="1" id="KW-0436">Ligase</keyword>
<dbReference type="PANTHER" id="PTHR47917:SF1">
    <property type="entry name" value="COENZYME F420:L-GLUTAMATE LIGASE"/>
    <property type="match status" value="1"/>
</dbReference>
<organism evidence="9 10">
    <name type="scientific">Janibacter indicus</name>
    <dbReference type="NCBI Taxonomy" id="857417"/>
    <lineage>
        <taxon>Bacteria</taxon>
        <taxon>Bacillati</taxon>
        <taxon>Actinomycetota</taxon>
        <taxon>Actinomycetes</taxon>
        <taxon>Micrococcales</taxon>
        <taxon>Intrasporangiaceae</taxon>
        <taxon>Janibacter</taxon>
    </lineage>
</organism>
<gene>
    <name evidence="9" type="ORF">ASJ30_13405</name>
</gene>
<dbReference type="KEGG" id="jte:ASJ30_13405"/>
<dbReference type="InterPro" id="IPR002847">
    <property type="entry name" value="F420-0_gamma-glut_ligase-dom"/>
</dbReference>
<dbReference type="GO" id="GO:0046872">
    <property type="term" value="F:metal ion binding"/>
    <property type="evidence" value="ECO:0007669"/>
    <property type="project" value="UniProtKB-KW"/>
</dbReference>
<evidence type="ECO:0000259" key="8">
    <source>
        <dbReference type="Pfam" id="PF01996"/>
    </source>
</evidence>
<dbReference type="NCBIfam" id="TIGR01916">
    <property type="entry name" value="F420_cofE"/>
    <property type="match status" value="1"/>
</dbReference>
<evidence type="ECO:0000313" key="9">
    <source>
        <dbReference type="EMBL" id="APH02402.1"/>
    </source>
</evidence>
<proteinExistence type="predicted"/>
<keyword evidence="5" id="KW-0630">Potassium</keyword>
<dbReference type="InterPro" id="IPR008225">
    <property type="entry name" value="F420-0_g-glutamyl_ligase"/>
</dbReference>
<keyword evidence="3" id="KW-0547">Nucleotide-binding</keyword>
<dbReference type="GO" id="GO:0052618">
    <property type="term" value="F:coenzyme F420-0:L-glutamate ligase activity"/>
    <property type="evidence" value="ECO:0007669"/>
    <property type="project" value="TreeGrafter"/>
</dbReference>
<sequence length="327" mass="33853">MAEGISFTAVVGIGEILQGTDIAALIAERTDLIDGDVVVVTSKIVSKSLGLATRQDKDEVLAAQTDRVVARRDATRIVRTHHGLTMAAAGIDASNAEPGTLLPLPSDPDAEARSIRKRLRDLTGRSVAVVISDTAGRAWRYGQTDIAIGCAGLVAVESFAGQVDSHGQPLVVTAPAVADEIAGGAELAAGKLGRRPVVIVRGLADHLVTSDDGPGARALVRDEGIDLFGLGTREAVVASLVPGGDARGFATHDMDIPTLVDLALPPEGIDVRLVDDRQLAVLYPPHLPVEAGQLSQRLAALAIAHGLCGLTVQAVPESPCDSDSTRP</sequence>
<name>A0A1L3MJ90_9MICO</name>
<dbReference type="Pfam" id="PF01996">
    <property type="entry name" value="F420_ligase"/>
    <property type="match status" value="1"/>
</dbReference>
<feature type="domain" description="Coenzyme F420:L-glutamate ligase-like" evidence="8">
    <location>
        <begin position="59"/>
        <end position="202"/>
    </location>
</feature>
<keyword evidence="4" id="KW-0460">Magnesium</keyword>
<dbReference type="SUPFAM" id="SSF144010">
    <property type="entry name" value="CofE-like"/>
    <property type="match status" value="1"/>
</dbReference>
<dbReference type="PANTHER" id="PTHR47917">
    <property type="match status" value="1"/>
</dbReference>
<keyword evidence="7" id="KW-0464">Manganese</keyword>